<evidence type="ECO:0000256" key="2">
    <source>
        <dbReference type="SAM" id="MobiDB-lite"/>
    </source>
</evidence>
<sequence length="384" mass="41837">MGQTKDSGDKTEKPTPKKLKDARKKGDVAKSKDIGAAFTTLTFCLLFAVAIGYGAHLVAEFAEQSVDLATKGEFATLADRLGSRALWLMVGLSALILAPLAAIGLAVEFLQTGPILTGEKIKPSLDKLNPIEGLKRMFGKDGLVELVKMLMKVIALTAVTAIVFATTLESVGELTRQALFSETANGGVIAGERTASYFYSVTLQLLVWCAFLFLAIALLDRIHQQHSFIKKMRMSRRDIKKEHKDEEGDPMVRSERRQMHQQWAENNAAGATAGASALLVNPTHIAIALDHDPDSSPIPVIAAKGMGPLAQLMREVARDEGVPIVRNVAVARSLNGRCEVGEMVPEDMFEAIAEIILWARRARAKEAPMEQELGREPLAFEDIH</sequence>
<dbReference type="InterPro" id="IPR029025">
    <property type="entry name" value="T3SS_substrate_exporter_C"/>
</dbReference>
<protein>
    <submittedName>
        <fullName evidence="4">EscU/YscU/HrcU family type III secretion system export apparatus switch protein</fullName>
    </submittedName>
</protein>
<dbReference type="Pfam" id="PF01312">
    <property type="entry name" value="Bac_export_2"/>
    <property type="match status" value="1"/>
</dbReference>
<dbReference type="RefSeq" id="WP_221558003.1">
    <property type="nucleotide sequence ID" value="NZ_JAIGNO010000005.1"/>
</dbReference>
<feature type="region of interest" description="Disordered" evidence="2">
    <location>
        <begin position="239"/>
        <end position="258"/>
    </location>
</feature>
<name>A0ABS7J5Y3_9SPHN</name>
<evidence type="ECO:0000256" key="3">
    <source>
        <dbReference type="SAM" id="Phobius"/>
    </source>
</evidence>
<dbReference type="PANTHER" id="PTHR30531:SF12">
    <property type="entry name" value="FLAGELLAR BIOSYNTHETIC PROTEIN FLHB"/>
    <property type="match status" value="1"/>
</dbReference>
<reference evidence="4 5" key="1">
    <citation type="submission" date="2021-08" db="EMBL/GenBank/DDBJ databases">
        <title>Comparative Genomics Analysis of the Genus Qipengyuania Reveals Extensive Genetic Diversity and Metabolic Versatility, Including the Description of Fifteen Novel Species.</title>
        <authorList>
            <person name="Liu Y."/>
        </authorList>
    </citation>
    <scope>NUCLEOTIDE SEQUENCE [LARGE SCALE GENOMIC DNA]</scope>
    <source>
        <strain evidence="4 5">6D47A</strain>
    </source>
</reference>
<keyword evidence="3" id="KW-0812">Transmembrane</keyword>
<keyword evidence="3" id="KW-1133">Transmembrane helix</keyword>
<accession>A0ABS7J5Y3</accession>
<dbReference type="PRINTS" id="PR00950">
    <property type="entry name" value="TYPE3IMSPROT"/>
</dbReference>
<keyword evidence="3" id="KW-0472">Membrane</keyword>
<feature type="region of interest" description="Disordered" evidence="2">
    <location>
        <begin position="1"/>
        <end position="24"/>
    </location>
</feature>
<feature type="transmembrane region" description="Helical" evidence="3">
    <location>
        <begin position="34"/>
        <end position="55"/>
    </location>
</feature>
<dbReference type="Proteomes" id="UP000755104">
    <property type="component" value="Unassembled WGS sequence"/>
</dbReference>
<dbReference type="SUPFAM" id="SSF160544">
    <property type="entry name" value="EscU C-terminal domain-like"/>
    <property type="match status" value="1"/>
</dbReference>
<dbReference type="Gene3D" id="3.40.1690.10">
    <property type="entry name" value="secretion proteins EscU"/>
    <property type="match status" value="1"/>
</dbReference>
<evidence type="ECO:0000256" key="1">
    <source>
        <dbReference type="ARBA" id="ARBA00010690"/>
    </source>
</evidence>
<comment type="similarity">
    <text evidence="1">Belongs to the type III secretion exporter family.</text>
</comment>
<organism evidence="4 5">
    <name type="scientific">Qipengyuania qiaonensis</name>
    <dbReference type="NCBI Taxonomy" id="2867240"/>
    <lineage>
        <taxon>Bacteria</taxon>
        <taxon>Pseudomonadati</taxon>
        <taxon>Pseudomonadota</taxon>
        <taxon>Alphaproteobacteria</taxon>
        <taxon>Sphingomonadales</taxon>
        <taxon>Erythrobacteraceae</taxon>
        <taxon>Qipengyuania</taxon>
    </lineage>
</organism>
<dbReference type="EMBL" id="JAIGNO010000005">
    <property type="protein sequence ID" value="MBX7482738.1"/>
    <property type="molecule type" value="Genomic_DNA"/>
</dbReference>
<dbReference type="InterPro" id="IPR006135">
    <property type="entry name" value="T3SS_substrate_exporter"/>
</dbReference>
<evidence type="ECO:0000313" key="4">
    <source>
        <dbReference type="EMBL" id="MBX7482738.1"/>
    </source>
</evidence>
<dbReference type="PANTHER" id="PTHR30531">
    <property type="entry name" value="FLAGELLAR BIOSYNTHETIC PROTEIN FLHB"/>
    <property type="match status" value="1"/>
</dbReference>
<proteinExistence type="inferred from homology"/>
<feature type="transmembrane region" description="Helical" evidence="3">
    <location>
        <begin position="86"/>
        <end position="110"/>
    </location>
</feature>
<keyword evidence="5" id="KW-1185">Reference proteome</keyword>
<feature type="transmembrane region" description="Helical" evidence="3">
    <location>
        <begin position="197"/>
        <end position="219"/>
    </location>
</feature>
<evidence type="ECO:0000313" key="5">
    <source>
        <dbReference type="Proteomes" id="UP000755104"/>
    </source>
</evidence>
<gene>
    <name evidence="4" type="ORF">K3174_09345</name>
</gene>
<feature type="transmembrane region" description="Helical" evidence="3">
    <location>
        <begin position="146"/>
        <end position="166"/>
    </location>
</feature>
<comment type="caution">
    <text evidence="4">The sequence shown here is derived from an EMBL/GenBank/DDBJ whole genome shotgun (WGS) entry which is preliminary data.</text>
</comment>